<proteinExistence type="inferred from homology"/>
<dbReference type="SUPFAM" id="SSF117130">
    <property type="entry name" value="CsrA-like"/>
    <property type="match status" value="1"/>
</dbReference>
<keyword evidence="5" id="KW-1005">Bacterial flagellum biogenesis</keyword>
<dbReference type="GO" id="GO:0005829">
    <property type="term" value="C:cytosol"/>
    <property type="evidence" value="ECO:0007669"/>
    <property type="project" value="TreeGrafter"/>
</dbReference>
<reference evidence="6 7" key="1">
    <citation type="submission" date="2018-06" db="EMBL/GenBank/DDBJ databases">
        <title>Genomic Encyclopedia of Type Strains, Phase IV (KMG-IV): sequencing the most valuable type-strain genomes for metagenomic binning, comparative biology and taxonomic classification.</title>
        <authorList>
            <person name="Goeker M."/>
        </authorList>
    </citation>
    <scope>NUCLEOTIDE SEQUENCE [LARGE SCALE GENOMIC DNA]</scope>
    <source>
        <strain evidence="6 7">DSM 5</strain>
    </source>
</reference>
<dbReference type="EMBL" id="QKZI01000001">
    <property type="protein sequence ID" value="PZX08264.1"/>
    <property type="molecule type" value="Genomic_DNA"/>
</dbReference>
<name>A0A2W7MST7_9BACI</name>
<dbReference type="OrthoDB" id="9809061at2"/>
<protein>
    <recommendedName>
        <fullName evidence="5">Translational regulator CsrA</fullName>
    </recommendedName>
</protein>
<accession>A0A2W7MST7</accession>
<dbReference type="Proteomes" id="UP000248646">
    <property type="component" value="Unassembled WGS sequence"/>
</dbReference>
<keyword evidence="7" id="KW-1185">Reference proteome</keyword>
<gene>
    <name evidence="5" type="primary">csrA</name>
    <name evidence="6" type="ORF">C7437_1011388</name>
</gene>
<dbReference type="GO" id="GO:0044781">
    <property type="term" value="P:bacterial-type flagellum organization"/>
    <property type="evidence" value="ECO:0007669"/>
    <property type="project" value="UniProtKB-KW"/>
</dbReference>
<dbReference type="GO" id="GO:1902208">
    <property type="term" value="P:regulation of bacterial-type flagellum assembly"/>
    <property type="evidence" value="ECO:0007669"/>
    <property type="project" value="UniProtKB-UniRule"/>
</dbReference>
<dbReference type="PANTHER" id="PTHR34984:SF1">
    <property type="entry name" value="CARBON STORAGE REGULATOR"/>
    <property type="match status" value="1"/>
</dbReference>
<evidence type="ECO:0000256" key="5">
    <source>
        <dbReference type="HAMAP-Rule" id="MF_00167"/>
    </source>
</evidence>
<evidence type="ECO:0000256" key="2">
    <source>
        <dbReference type="ARBA" id="ARBA00022491"/>
    </source>
</evidence>
<dbReference type="Gene3D" id="2.60.40.4380">
    <property type="entry name" value="Translational regulator CsrA"/>
    <property type="match status" value="1"/>
</dbReference>
<dbReference type="InterPro" id="IPR003751">
    <property type="entry name" value="CsrA"/>
</dbReference>
<keyword evidence="4 5" id="KW-0694">RNA-binding</keyword>
<dbReference type="GO" id="GO:0006109">
    <property type="term" value="P:regulation of carbohydrate metabolic process"/>
    <property type="evidence" value="ECO:0007669"/>
    <property type="project" value="InterPro"/>
</dbReference>
<dbReference type="NCBIfam" id="TIGR00202">
    <property type="entry name" value="csrA"/>
    <property type="match status" value="1"/>
</dbReference>
<organism evidence="6 7">
    <name type="scientific">Psychrobacillus insolitus</name>
    <dbReference type="NCBI Taxonomy" id="1461"/>
    <lineage>
        <taxon>Bacteria</taxon>
        <taxon>Bacillati</taxon>
        <taxon>Bacillota</taxon>
        <taxon>Bacilli</taxon>
        <taxon>Bacillales</taxon>
        <taxon>Bacillaceae</taxon>
        <taxon>Psychrobacillus</taxon>
    </lineage>
</organism>
<dbReference type="GO" id="GO:0006402">
    <property type="term" value="P:mRNA catabolic process"/>
    <property type="evidence" value="ECO:0007669"/>
    <property type="project" value="InterPro"/>
</dbReference>
<evidence type="ECO:0000313" key="7">
    <source>
        <dbReference type="Proteomes" id="UP000248646"/>
    </source>
</evidence>
<dbReference type="Pfam" id="PF02599">
    <property type="entry name" value="CsrA"/>
    <property type="match status" value="1"/>
</dbReference>
<comment type="function">
    <text evidence="5">A translational regulator that binds mRNA to regulate translation initiation and/or mRNA stability. Usually binds in the 5'-UTR at or near the Shine-Dalgarno sequence preventing ribosome-binding, thus repressing translation. Its main target seems to be the major flagellin gene, while its function is anatagonized by FliW.</text>
</comment>
<comment type="caution">
    <text evidence="6">The sequence shown here is derived from an EMBL/GenBank/DDBJ whole genome shotgun (WGS) entry which is preliminary data.</text>
</comment>
<evidence type="ECO:0000256" key="4">
    <source>
        <dbReference type="ARBA" id="ARBA00022884"/>
    </source>
</evidence>
<evidence type="ECO:0000256" key="3">
    <source>
        <dbReference type="ARBA" id="ARBA00022845"/>
    </source>
</evidence>
<dbReference type="AlphaFoldDB" id="A0A2W7MST7"/>
<keyword evidence="3 5" id="KW-0810">Translation regulation</keyword>
<dbReference type="NCBIfam" id="NF002469">
    <property type="entry name" value="PRK01712.1"/>
    <property type="match status" value="1"/>
</dbReference>
<comment type="subunit">
    <text evidence="5">Homodimer; the beta-strands of each monomer intercalate to form a hydrophobic core, while the alpha-helices form wings that extend away from the core.</text>
</comment>
<comment type="similarity">
    <text evidence="5">Belongs to the CsrA/RsmA family.</text>
</comment>
<dbReference type="GO" id="GO:0045947">
    <property type="term" value="P:negative regulation of translational initiation"/>
    <property type="evidence" value="ECO:0007669"/>
    <property type="project" value="UniProtKB-UniRule"/>
</dbReference>
<dbReference type="GO" id="GO:0048027">
    <property type="term" value="F:mRNA 5'-UTR binding"/>
    <property type="evidence" value="ECO:0007669"/>
    <property type="project" value="UniProtKB-UniRule"/>
</dbReference>
<dbReference type="PANTHER" id="PTHR34984">
    <property type="entry name" value="CARBON STORAGE REGULATOR"/>
    <property type="match status" value="1"/>
</dbReference>
<dbReference type="HAMAP" id="MF_00167">
    <property type="entry name" value="CsrA"/>
    <property type="match status" value="1"/>
</dbReference>
<keyword evidence="1 5" id="KW-0963">Cytoplasm</keyword>
<evidence type="ECO:0000313" key="6">
    <source>
        <dbReference type="EMBL" id="PZX08264.1"/>
    </source>
</evidence>
<evidence type="ECO:0000256" key="1">
    <source>
        <dbReference type="ARBA" id="ARBA00022490"/>
    </source>
</evidence>
<sequence length="70" mass="7848">MLVLSRKVGETIWIGEDVEIIITEVKGDQVKIGIQAPRSIDVIRGELRQDISDSNAESVIKNLDIFKLNK</sequence>
<dbReference type="FunFam" id="2.60.40.4380:FF:000002">
    <property type="entry name" value="Translational regulator CsrA"/>
    <property type="match status" value="1"/>
</dbReference>
<dbReference type="RefSeq" id="WP_111438853.1">
    <property type="nucleotide sequence ID" value="NZ_QKZI01000001.1"/>
</dbReference>
<comment type="subcellular location">
    <subcellularLocation>
        <location evidence="5">Cytoplasm</location>
    </subcellularLocation>
</comment>
<dbReference type="InterPro" id="IPR036107">
    <property type="entry name" value="CsrA_sf"/>
</dbReference>
<keyword evidence="2 5" id="KW-0678">Repressor</keyword>